<feature type="compositionally biased region" description="Polar residues" evidence="1">
    <location>
        <begin position="1"/>
        <end position="10"/>
    </location>
</feature>
<name>W4PA65_9BACE</name>
<dbReference type="Proteomes" id="UP000018861">
    <property type="component" value="Unassembled WGS sequence"/>
</dbReference>
<feature type="region of interest" description="Disordered" evidence="1">
    <location>
        <begin position="1"/>
        <end position="54"/>
    </location>
</feature>
<dbReference type="AlphaFoldDB" id="W4PA65"/>
<accession>W4PA65</accession>
<evidence type="ECO:0000256" key="1">
    <source>
        <dbReference type="SAM" id="MobiDB-lite"/>
    </source>
</evidence>
<sequence>MKQMNQQTELRNIGQHPSRKSLQPTHSQQPNQMKQMNQQAELRNAERYPLRKSL</sequence>
<evidence type="ECO:0000313" key="2">
    <source>
        <dbReference type="EMBL" id="GAE16652.1"/>
    </source>
</evidence>
<gene>
    <name evidence="2" type="ORF">JCM6292_3117</name>
</gene>
<organism evidence="2 3">
    <name type="scientific">Bacteroides pyogenes JCM 6292</name>
    <dbReference type="NCBI Taxonomy" id="1235809"/>
    <lineage>
        <taxon>Bacteria</taxon>
        <taxon>Pseudomonadati</taxon>
        <taxon>Bacteroidota</taxon>
        <taxon>Bacteroidia</taxon>
        <taxon>Bacteroidales</taxon>
        <taxon>Bacteroidaceae</taxon>
        <taxon>Bacteroides</taxon>
    </lineage>
</organism>
<proteinExistence type="predicted"/>
<feature type="compositionally biased region" description="Low complexity" evidence="1">
    <location>
        <begin position="28"/>
        <end position="39"/>
    </location>
</feature>
<reference evidence="2 3" key="1">
    <citation type="journal article" date="2014" name="Genome Announc.">
        <title>Draft Genome Sequences of Three Strains of Bacteroides pyogenes Isolated from a Cat and Swine.</title>
        <authorList>
            <person name="Sakamoto M."/>
            <person name="Oshima K."/>
            <person name="Suda W."/>
            <person name="Kitamura K."/>
            <person name="Iida T."/>
            <person name="Hattori M."/>
            <person name="Ohkuma M."/>
        </authorList>
    </citation>
    <scope>NUCLEOTIDE SEQUENCE [LARGE SCALE GENOMIC DNA]</scope>
    <source>
        <strain evidence="2 3">JCM 6292</strain>
    </source>
</reference>
<dbReference type="EMBL" id="BAIQ01000039">
    <property type="protein sequence ID" value="GAE16652.1"/>
    <property type="molecule type" value="Genomic_DNA"/>
</dbReference>
<comment type="caution">
    <text evidence="2">The sequence shown here is derived from an EMBL/GenBank/DDBJ whole genome shotgun (WGS) entry which is preliminary data.</text>
</comment>
<evidence type="ECO:0000313" key="3">
    <source>
        <dbReference type="Proteomes" id="UP000018861"/>
    </source>
</evidence>
<feature type="compositionally biased region" description="Basic and acidic residues" evidence="1">
    <location>
        <begin position="43"/>
        <end position="54"/>
    </location>
</feature>
<protein>
    <submittedName>
        <fullName evidence="2">Uncharacterized protein</fullName>
    </submittedName>
</protein>